<dbReference type="Gene3D" id="3.40.50.10490">
    <property type="entry name" value="Glucose-6-phosphate isomerase like protein, domain 1"/>
    <property type="match status" value="1"/>
</dbReference>
<comment type="caution">
    <text evidence="2">The sequence shown here is derived from an EMBL/GenBank/DDBJ whole genome shotgun (WGS) entry which is preliminary data.</text>
</comment>
<reference evidence="2" key="1">
    <citation type="submission" date="2021-01" db="EMBL/GenBank/DDBJ databases">
        <title>Whole genome shotgun sequence of Cellulomonas pakistanensis NBRC 110800.</title>
        <authorList>
            <person name="Komaki H."/>
            <person name="Tamura T."/>
        </authorList>
    </citation>
    <scope>NUCLEOTIDE SEQUENCE</scope>
    <source>
        <strain evidence="2">NBRC 110800</strain>
    </source>
</reference>
<organism evidence="2 3">
    <name type="scientific">Cellulomonas pakistanensis</name>
    <dbReference type="NCBI Taxonomy" id="992287"/>
    <lineage>
        <taxon>Bacteria</taxon>
        <taxon>Bacillati</taxon>
        <taxon>Actinomycetota</taxon>
        <taxon>Actinomycetes</taxon>
        <taxon>Micrococcales</taxon>
        <taxon>Cellulomonadaceae</taxon>
        <taxon>Cellulomonas</taxon>
    </lineage>
</organism>
<evidence type="ECO:0000313" key="2">
    <source>
        <dbReference type="EMBL" id="GIG35858.1"/>
    </source>
</evidence>
<dbReference type="AlphaFoldDB" id="A0A919U2A6"/>
<feature type="domain" description="SIS" evidence="1">
    <location>
        <begin position="54"/>
        <end position="213"/>
    </location>
</feature>
<dbReference type="GO" id="GO:1901135">
    <property type="term" value="P:carbohydrate derivative metabolic process"/>
    <property type="evidence" value="ECO:0007669"/>
    <property type="project" value="InterPro"/>
</dbReference>
<evidence type="ECO:0000313" key="3">
    <source>
        <dbReference type="Proteomes" id="UP000642125"/>
    </source>
</evidence>
<dbReference type="GO" id="GO:0097367">
    <property type="term" value="F:carbohydrate derivative binding"/>
    <property type="evidence" value="ECO:0007669"/>
    <property type="project" value="InterPro"/>
</dbReference>
<dbReference type="GO" id="GO:0016853">
    <property type="term" value="F:isomerase activity"/>
    <property type="evidence" value="ECO:0007669"/>
    <property type="project" value="UniProtKB-KW"/>
</dbReference>
<dbReference type="InterPro" id="IPR050099">
    <property type="entry name" value="SIS_GmhA/DiaA_subfam"/>
</dbReference>
<evidence type="ECO:0000259" key="1">
    <source>
        <dbReference type="PROSITE" id="PS51464"/>
    </source>
</evidence>
<dbReference type="InterPro" id="IPR001347">
    <property type="entry name" value="SIS_dom"/>
</dbReference>
<proteinExistence type="predicted"/>
<accession>A0A919U2A6</accession>
<dbReference type="PROSITE" id="PS51464">
    <property type="entry name" value="SIS"/>
    <property type="match status" value="1"/>
</dbReference>
<dbReference type="RefSeq" id="WP_239068576.1">
    <property type="nucleotide sequence ID" value="NZ_BONO01000007.1"/>
</dbReference>
<gene>
    <name evidence="2" type="primary">gmhA</name>
    <name evidence="2" type="ORF">Cpa01nite_12390</name>
</gene>
<keyword evidence="2" id="KW-0413">Isomerase</keyword>
<dbReference type="CDD" id="cd05006">
    <property type="entry name" value="SIS_GmhA"/>
    <property type="match status" value="1"/>
</dbReference>
<dbReference type="Pfam" id="PF13580">
    <property type="entry name" value="SIS_2"/>
    <property type="match status" value="1"/>
</dbReference>
<dbReference type="EMBL" id="BONO01000007">
    <property type="protein sequence ID" value="GIG35858.1"/>
    <property type="molecule type" value="Genomic_DNA"/>
</dbReference>
<dbReference type="PANTHER" id="PTHR30390:SF6">
    <property type="entry name" value="DNAA INITIATOR-ASSOCIATING PROTEIN DIAA"/>
    <property type="match status" value="1"/>
</dbReference>
<dbReference type="InterPro" id="IPR046348">
    <property type="entry name" value="SIS_dom_sf"/>
</dbReference>
<protein>
    <submittedName>
        <fullName evidence="2">Phosphoheptose isomerase</fullName>
    </submittedName>
</protein>
<dbReference type="Proteomes" id="UP000642125">
    <property type="component" value="Unassembled WGS sequence"/>
</dbReference>
<sequence length="214" mass="22493">MSDPTAPLLAPAPPASDLAAPPTDWLHAHLHAHADVAGAMVGLADRIRSAGELVRDTFARGGTLYTLGNGGSAADAQHLTGELVGHYKRDRRPLPAVTLSTDPTSMTCIANDYAYDDVFARQVQALARPGDLVVAFTTSGRSPNVVRALEAARVNRATTLLLAGGDGGPAREHADHLVLVPSEATPRIQEMHTLVLHVISEMVDAWAADEPPAP</sequence>
<keyword evidence="3" id="KW-1185">Reference proteome</keyword>
<dbReference type="SUPFAM" id="SSF53697">
    <property type="entry name" value="SIS domain"/>
    <property type="match status" value="1"/>
</dbReference>
<dbReference type="PANTHER" id="PTHR30390">
    <property type="entry name" value="SEDOHEPTULOSE 7-PHOSPHATE ISOMERASE / DNAA INITIATOR-ASSOCIATING FACTOR FOR REPLICATION INITIATION"/>
    <property type="match status" value="1"/>
</dbReference>
<dbReference type="InterPro" id="IPR035461">
    <property type="entry name" value="GmhA/DiaA"/>
</dbReference>
<name>A0A919U2A6_9CELL</name>